<keyword evidence="7" id="KW-1185">Reference proteome</keyword>
<reference evidence="6 7" key="2">
    <citation type="submission" date="2023-06" db="EMBL/GenBank/DDBJ databases">
        <authorList>
            <person name="Zeman M."/>
            <person name="Kubasova T."/>
            <person name="Jahodarova E."/>
            <person name="Nykrynova M."/>
            <person name="Rychlik I."/>
        </authorList>
    </citation>
    <scope>NUCLEOTIDE SEQUENCE [LARGE SCALE GENOMIC DNA]</scope>
    <source>
        <strain evidence="6 7">ET341</strain>
    </source>
</reference>
<evidence type="ECO:0000256" key="2">
    <source>
        <dbReference type="ARBA" id="ARBA00011123"/>
    </source>
</evidence>
<reference evidence="7" key="1">
    <citation type="submission" date="2023-06" db="EMBL/GenBank/DDBJ databases">
        <title>Identification and characterization of horizontal gene transfer across gut microbiota members of farm animals based on homology search.</title>
        <authorList>
            <person name="Zeman M."/>
            <person name="Kubasova T."/>
            <person name="Jahodarova E."/>
            <person name="Nykrynova M."/>
            <person name="Rychlik I."/>
        </authorList>
    </citation>
    <scope>NUCLEOTIDE SEQUENCE [LARGE SCALE GENOMIC DNA]</scope>
    <source>
        <strain evidence="7">ET341</strain>
    </source>
</reference>
<dbReference type="NCBIfam" id="TIGR00135">
    <property type="entry name" value="gatC"/>
    <property type="match status" value="1"/>
</dbReference>
<organism evidence="6 7">
    <name type="scientific">Massilimicrobiota timonensis</name>
    <dbReference type="NCBI Taxonomy" id="1776392"/>
    <lineage>
        <taxon>Bacteria</taxon>
        <taxon>Bacillati</taxon>
        <taxon>Bacillota</taxon>
        <taxon>Erysipelotrichia</taxon>
        <taxon>Erysipelotrichales</taxon>
        <taxon>Erysipelotrichaceae</taxon>
        <taxon>Massilimicrobiota</taxon>
    </lineage>
</organism>
<comment type="catalytic activity">
    <reaction evidence="5">
        <text>L-glutamyl-tRNA(Gln) + L-glutamine + ATP + H2O = L-glutaminyl-tRNA(Gln) + L-glutamate + ADP + phosphate + H(+)</text>
        <dbReference type="Rhea" id="RHEA:17521"/>
        <dbReference type="Rhea" id="RHEA-COMP:9681"/>
        <dbReference type="Rhea" id="RHEA-COMP:9684"/>
        <dbReference type="ChEBI" id="CHEBI:15377"/>
        <dbReference type="ChEBI" id="CHEBI:15378"/>
        <dbReference type="ChEBI" id="CHEBI:29985"/>
        <dbReference type="ChEBI" id="CHEBI:30616"/>
        <dbReference type="ChEBI" id="CHEBI:43474"/>
        <dbReference type="ChEBI" id="CHEBI:58359"/>
        <dbReference type="ChEBI" id="CHEBI:78520"/>
        <dbReference type="ChEBI" id="CHEBI:78521"/>
        <dbReference type="ChEBI" id="CHEBI:456216"/>
    </reaction>
</comment>
<dbReference type="InterPro" id="IPR003837">
    <property type="entry name" value="GatC"/>
</dbReference>
<sequence>MDERELIQSLAKDVKLSVLDENMDTFIEAYHQFLKQVQSLESIQTEGVEPLVFPFEVETSFLREDSIQDVMHREDILKNAKHIKNQQIQIPKVVE</sequence>
<evidence type="ECO:0000256" key="3">
    <source>
        <dbReference type="ARBA" id="ARBA00024799"/>
    </source>
</evidence>
<dbReference type="PANTHER" id="PTHR15004:SF0">
    <property type="entry name" value="GLUTAMYL-TRNA(GLN) AMIDOTRANSFERASE SUBUNIT C, MITOCHONDRIAL"/>
    <property type="match status" value="1"/>
</dbReference>
<evidence type="ECO:0000313" key="7">
    <source>
        <dbReference type="Proteomes" id="UP001529275"/>
    </source>
</evidence>
<dbReference type="RefSeq" id="WP_087936556.1">
    <property type="nucleotide sequence ID" value="NZ_JAUDCK010000025.1"/>
</dbReference>
<name>A0ABT7UJ42_9FIRM</name>
<gene>
    <name evidence="6" type="primary">gatC</name>
    <name evidence="6" type="ORF">QUV98_07580</name>
</gene>
<comment type="subunit">
    <text evidence="2">Heterotrimer of A, B and C subunits.</text>
</comment>
<dbReference type="Proteomes" id="UP001529275">
    <property type="component" value="Unassembled WGS sequence"/>
</dbReference>
<dbReference type="InterPro" id="IPR036113">
    <property type="entry name" value="Asp/Glu-ADT_sf_sub_c"/>
</dbReference>
<proteinExistence type="inferred from homology"/>
<accession>A0ABT7UJ42</accession>
<comment type="caution">
    <text evidence="6">The sequence shown here is derived from an EMBL/GenBank/DDBJ whole genome shotgun (WGS) entry which is preliminary data.</text>
</comment>
<comment type="function">
    <text evidence="3">Allows the formation of correctly charged Asn-tRNA(Asn) or Gln-tRNA(Gln) through the transamidation of misacylated Asp-tRNA(Asn) or Glu-tRNA(Gln) in organisms which lack either or both of asparaginyl-tRNA or glutaminyl-tRNA synthetases. The reaction takes place in the presence of glutamine and ATP through an activated phospho-Asp-tRNA(Asn) or phospho-Glu-tRNA(Gln).</text>
</comment>
<evidence type="ECO:0000256" key="4">
    <source>
        <dbReference type="ARBA" id="ARBA00047380"/>
    </source>
</evidence>
<dbReference type="Pfam" id="PF02686">
    <property type="entry name" value="GatC"/>
    <property type="match status" value="1"/>
</dbReference>
<dbReference type="EMBL" id="JAUDCK010000025">
    <property type="protein sequence ID" value="MDM8196173.1"/>
    <property type="molecule type" value="Genomic_DNA"/>
</dbReference>
<comment type="similarity">
    <text evidence="1">Belongs to the GatC family.</text>
</comment>
<comment type="catalytic activity">
    <reaction evidence="4">
        <text>L-aspartyl-tRNA(Asn) + L-glutamine + ATP + H2O = L-asparaginyl-tRNA(Asn) + L-glutamate + ADP + phosphate + 2 H(+)</text>
        <dbReference type="Rhea" id="RHEA:14513"/>
        <dbReference type="Rhea" id="RHEA-COMP:9674"/>
        <dbReference type="Rhea" id="RHEA-COMP:9677"/>
        <dbReference type="ChEBI" id="CHEBI:15377"/>
        <dbReference type="ChEBI" id="CHEBI:15378"/>
        <dbReference type="ChEBI" id="CHEBI:29985"/>
        <dbReference type="ChEBI" id="CHEBI:30616"/>
        <dbReference type="ChEBI" id="CHEBI:43474"/>
        <dbReference type="ChEBI" id="CHEBI:58359"/>
        <dbReference type="ChEBI" id="CHEBI:78515"/>
        <dbReference type="ChEBI" id="CHEBI:78516"/>
        <dbReference type="ChEBI" id="CHEBI:456216"/>
    </reaction>
</comment>
<protein>
    <submittedName>
        <fullName evidence="6">Asp-tRNA(Asn)/Glu-tRNA(Gln) amidotransferase subunit GatC</fullName>
    </submittedName>
</protein>
<evidence type="ECO:0000256" key="5">
    <source>
        <dbReference type="ARBA" id="ARBA00047913"/>
    </source>
</evidence>
<evidence type="ECO:0000313" key="6">
    <source>
        <dbReference type="EMBL" id="MDM8196173.1"/>
    </source>
</evidence>
<evidence type="ECO:0000256" key="1">
    <source>
        <dbReference type="ARBA" id="ARBA00010757"/>
    </source>
</evidence>
<dbReference type="PANTHER" id="PTHR15004">
    <property type="entry name" value="GLUTAMYL-TRNA(GLN) AMIDOTRANSFERASE SUBUNIT C, MITOCHONDRIAL"/>
    <property type="match status" value="1"/>
</dbReference>
<dbReference type="SUPFAM" id="SSF141000">
    <property type="entry name" value="Glu-tRNAGln amidotransferase C subunit"/>
    <property type="match status" value="1"/>
</dbReference>